<comment type="caution">
    <text evidence="1">The sequence shown here is derived from an EMBL/GenBank/DDBJ whole genome shotgun (WGS) entry which is preliminary data.</text>
</comment>
<evidence type="ECO:0000313" key="1">
    <source>
        <dbReference type="EMBL" id="KAF8004897.1"/>
    </source>
</evidence>
<name>A0A8H7GY59_9ASCO</name>
<accession>A0A8H7GY59</accession>
<dbReference type="EMBL" id="JACBPP010000001">
    <property type="protein sequence ID" value="KAF8004897.1"/>
    <property type="molecule type" value="Genomic_DNA"/>
</dbReference>
<proteinExistence type="predicted"/>
<gene>
    <name evidence="1" type="ORF">HF325_000354</name>
</gene>
<keyword evidence="2" id="KW-1185">Reference proteome</keyword>
<organism evidence="1 2">
    <name type="scientific">Metschnikowia pulcherrima</name>
    <dbReference type="NCBI Taxonomy" id="27326"/>
    <lineage>
        <taxon>Eukaryota</taxon>
        <taxon>Fungi</taxon>
        <taxon>Dikarya</taxon>
        <taxon>Ascomycota</taxon>
        <taxon>Saccharomycotina</taxon>
        <taxon>Pichiomycetes</taxon>
        <taxon>Metschnikowiaceae</taxon>
        <taxon>Metschnikowia</taxon>
    </lineage>
</organism>
<reference evidence="1" key="1">
    <citation type="submission" date="2020-10" db="EMBL/GenBank/DDBJ databases">
        <title>The Whole-Genome Sequence of Metschnikowia persimmonesis, a Novel Endophytic Yeast Species Isolated from Medicinal Plant Diospyros kaki Thumb.</title>
        <authorList>
            <person name="Rahmat E."/>
            <person name="Kang Y."/>
        </authorList>
    </citation>
    <scope>NUCLEOTIDE SEQUENCE</scope>
    <source>
        <strain evidence="1">KIOM G15050</strain>
    </source>
</reference>
<protein>
    <submittedName>
        <fullName evidence="1">Uncharacterized protein</fullName>
    </submittedName>
</protein>
<evidence type="ECO:0000313" key="2">
    <source>
        <dbReference type="Proteomes" id="UP000649328"/>
    </source>
</evidence>
<dbReference type="Proteomes" id="UP000649328">
    <property type="component" value="Unassembled WGS sequence"/>
</dbReference>
<sequence>MDDSSLVALTVALDDVADDPPLRSVVEWLFCAEVGLSEMITADSVAERNRLDSLLELGRLTLEAVGLEKISGVNSSGALVLEDGSEGVVMRVSDSDTDSFVLKLNDEAT</sequence>
<dbReference type="AlphaFoldDB" id="A0A8H7GY59"/>